<feature type="compositionally biased region" description="Basic and acidic residues" evidence="14">
    <location>
        <begin position="1"/>
        <end position="10"/>
    </location>
</feature>
<keyword evidence="17" id="KW-1185">Reference proteome</keyword>
<evidence type="ECO:0000256" key="1">
    <source>
        <dbReference type="ARBA" id="ARBA00001198"/>
    </source>
</evidence>
<dbReference type="Pfam" id="PF00227">
    <property type="entry name" value="Proteasome"/>
    <property type="match status" value="1"/>
</dbReference>
<dbReference type="EMBL" id="JBBPBM010000006">
    <property type="protein sequence ID" value="KAK8582104.1"/>
    <property type="molecule type" value="Genomic_DNA"/>
</dbReference>
<accession>A0ABR2FM98</accession>
<evidence type="ECO:0000256" key="6">
    <source>
        <dbReference type="ARBA" id="ARBA00012039"/>
    </source>
</evidence>
<evidence type="ECO:0000256" key="14">
    <source>
        <dbReference type="SAM" id="MobiDB-lite"/>
    </source>
</evidence>
<dbReference type="PROSITE" id="PS51476">
    <property type="entry name" value="PROTEASOME_BETA_2"/>
    <property type="match status" value="1"/>
</dbReference>
<comment type="subcellular location">
    <subcellularLocation>
        <location evidence="4">Cytoplasm</location>
    </subcellularLocation>
    <subcellularLocation>
        <location evidence="3">Nucleus</location>
    </subcellularLocation>
</comment>
<evidence type="ECO:0000256" key="13">
    <source>
        <dbReference type="ARBA" id="ARBA00022942"/>
    </source>
</evidence>
<dbReference type="PANTHER" id="PTHR28511:SF1">
    <property type="entry name" value="ENDONUCLEASE V"/>
    <property type="match status" value="1"/>
</dbReference>
<dbReference type="Proteomes" id="UP001472677">
    <property type="component" value="Unassembled WGS sequence"/>
</dbReference>
<dbReference type="Gene3D" id="1.10.260.40">
    <property type="entry name" value="lambda repressor-like DNA-binding domains"/>
    <property type="match status" value="1"/>
</dbReference>
<keyword evidence="11" id="KW-0255">Endonuclease</keyword>
<dbReference type="HAMAP" id="MF_00801">
    <property type="entry name" value="Endonuclease_5"/>
    <property type="match status" value="1"/>
</dbReference>
<evidence type="ECO:0000313" key="16">
    <source>
        <dbReference type="EMBL" id="KAK8582104.1"/>
    </source>
</evidence>
<dbReference type="InterPro" id="IPR000243">
    <property type="entry name" value="Pept_T1A_subB"/>
</dbReference>
<dbReference type="Pfam" id="PF04493">
    <property type="entry name" value="Endonuclease_5"/>
    <property type="match status" value="1"/>
</dbReference>
<comment type="catalytic activity">
    <reaction evidence="1">
        <text>Cleavage of peptide bonds with very broad specificity.</text>
        <dbReference type="EC" id="3.4.25.1"/>
    </reaction>
</comment>
<keyword evidence="7" id="KW-0963">Cytoplasm</keyword>
<dbReference type="InterPro" id="IPR010982">
    <property type="entry name" value="Lambda_DNA-bd_dom_sf"/>
</dbReference>
<evidence type="ECO:0000313" key="17">
    <source>
        <dbReference type="Proteomes" id="UP001472677"/>
    </source>
</evidence>
<dbReference type="PROSITE" id="PS00854">
    <property type="entry name" value="PROTEASOME_BETA_1"/>
    <property type="match status" value="1"/>
</dbReference>
<dbReference type="InterPro" id="IPR023333">
    <property type="entry name" value="Proteasome_suB-type"/>
</dbReference>
<evidence type="ECO:0000256" key="12">
    <source>
        <dbReference type="ARBA" id="ARBA00022801"/>
    </source>
</evidence>
<dbReference type="Gene3D" id="3.30.2170.10">
    <property type="entry name" value="archaeoglobus fulgidus dsm 4304 superfamily"/>
    <property type="match status" value="1"/>
</dbReference>
<evidence type="ECO:0000256" key="8">
    <source>
        <dbReference type="ARBA" id="ARBA00022670"/>
    </source>
</evidence>
<dbReference type="SUPFAM" id="SSF47413">
    <property type="entry name" value="lambda repressor-like DNA-binding domains"/>
    <property type="match status" value="1"/>
</dbReference>
<dbReference type="SMART" id="SM01116">
    <property type="entry name" value="Cyanate_lyase"/>
    <property type="match status" value="1"/>
</dbReference>
<dbReference type="PANTHER" id="PTHR28511">
    <property type="entry name" value="ENDONUCLEASE V"/>
    <property type="match status" value="1"/>
</dbReference>
<keyword evidence="12" id="KW-0378">Hydrolase</keyword>
<evidence type="ECO:0000259" key="15">
    <source>
        <dbReference type="SMART" id="SM01116"/>
    </source>
</evidence>
<dbReference type="SUPFAM" id="SSF55234">
    <property type="entry name" value="Cyanase C-terminal domain"/>
    <property type="match status" value="1"/>
</dbReference>
<comment type="subunit">
    <text evidence="5">Component of the 20S core complex of the 26S proteasome. The 26S proteasome is composed of a core protease (CP), known as the 20S proteasome, capped at one or both ends by the 19S regulatory particle (RP/PA700). The 20S proteasome core is composed of 28 subunits that are arranged in four stacked rings, resulting in a barrel-shaped structure. The two end rings are each formed by seven alpha subunits, and the two central rings are each formed by seven beta subunits. The catalytic chamber with the active sites is on the inside of the barrel.</text>
</comment>
<name>A0ABR2FM98_9ROSI</name>
<dbReference type="SUPFAM" id="SSF56235">
    <property type="entry name" value="N-terminal nucleophile aminohydrolases (Ntn hydrolases)"/>
    <property type="match status" value="1"/>
</dbReference>
<gene>
    <name evidence="16" type="ORF">V6N12_072300</name>
</gene>
<dbReference type="Gene3D" id="3.30.1160.10">
    <property type="entry name" value="Cyanate lyase, C-terminal domain"/>
    <property type="match status" value="1"/>
</dbReference>
<dbReference type="InterPro" id="IPR003712">
    <property type="entry name" value="Cyanate_lyase_C"/>
</dbReference>
<dbReference type="InterPro" id="IPR001353">
    <property type="entry name" value="Proteasome_sua/b"/>
</dbReference>
<dbReference type="InterPro" id="IPR016050">
    <property type="entry name" value="Proteasome_bsu_CS"/>
</dbReference>
<evidence type="ECO:0000256" key="5">
    <source>
        <dbReference type="ARBA" id="ARBA00011517"/>
    </source>
</evidence>
<evidence type="ECO:0000256" key="11">
    <source>
        <dbReference type="ARBA" id="ARBA00022759"/>
    </source>
</evidence>
<dbReference type="Gene3D" id="3.60.20.10">
    <property type="entry name" value="Glutamine Phosphoribosylpyrophosphate, subunit 1, domain 1"/>
    <property type="match status" value="1"/>
</dbReference>
<evidence type="ECO:0000256" key="7">
    <source>
        <dbReference type="ARBA" id="ARBA00022490"/>
    </source>
</evidence>
<dbReference type="CDD" id="cd06559">
    <property type="entry name" value="Endonuclease_V"/>
    <property type="match status" value="1"/>
</dbReference>
<dbReference type="InterPro" id="IPR036581">
    <property type="entry name" value="Cyanate_lyase_C_sf"/>
</dbReference>
<keyword evidence="13" id="KW-0647">Proteasome</keyword>
<dbReference type="PRINTS" id="PR00141">
    <property type="entry name" value="PROTEASOME"/>
</dbReference>
<comment type="caution">
    <text evidence="16">The sequence shown here is derived from an EMBL/GenBank/DDBJ whole genome shotgun (WGS) entry which is preliminary data.</text>
</comment>
<dbReference type="InterPro" id="IPR007581">
    <property type="entry name" value="Endonuclease-V"/>
</dbReference>
<feature type="domain" description="Cyanate lyase C-terminal" evidence="15">
    <location>
        <begin position="352"/>
        <end position="414"/>
    </location>
</feature>
<sequence>MEGINEKEEAQEGTGPGSAELGRWAEIQDTLKKRVITVDDFPWRLPPPQSQTESQQQQLKYVGGVDVSFSKEDPSMACGSLVVLELLHDLRLVYQEYTCVRLDIPYVPGFLAFREAPILVHLLEKMKKDASPFYPQVLMVDGNGLLHPRGFGLASHLGVIADIPTIGIGKNLHHVDGLTRSGLRKLLEAEEERAKGIISLRGNSGFIWGAAMRSNQGSLKPVFVSIGHRVSLETAIKIVNMTCKYRVPEPIRQADIRSREHLRKLKLKCPSDAIAKCQSKANINSRLQIIKQKSGKSYNQIAEETGLTNVYVAQLFKRQAQLKPEIVPKLRAILPNLLEELLHELMKPPLRSYDPNLIQEPTVYRLNGAVMHFGESIKEIINEEFCNWMVLRKTLAKVNKNRMDLNMDLNAPHSMGTTIIGVTYNGGVVLGADSRTSTGMYVANRASDKITQLTDNVYVCRSGSAADSQLVSDYVRYFLHQHTIQLGQPATVKVAANLIRLLSYNNKNMLETGLIVGGWDKYEGGKIYGIPLGGTLIEQPFAIGGSGSSYLYGFFDQAWKEGMTKDEAEQLVVKAVSLAIARDGASGGVVRTVVINSEGVTRNFYPGDKLQLWHEELEPQNSLLDILNSPSPEPMNI</sequence>
<evidence type="ECO:0000256" key="4">
    <source>
        <dbReference type="ARBA" id="ARBA00004496"/>
    </source>
</evidence>
<protein>
    <recommendedName>
        <fullName evidence="6">proteasome endopeptidase complex</fullName>
        <ecNumber evidence="6">3.4.25.1</ecNumber>
    </recommendedName>
</protein>
<proteinExistence type="inferred from homology"/>
<evidence type="ECO:0000256" key="10">
    <source>
        <dbReference type="ARBA" id="ARBA00022722"/>
    </source>
</evidence>
<dbReference type="EC" id="3.4.25.1" evidence="6"/>
<organism evidence="16 17">
    <name type="scientific">Hibiscus sabdariffa</name>
    <name type="common">roselle</name>
    <dbReference type="NCBI Taxonomy" id="183260"/>
    <lineage>
        <taxon>Eukaryota</taxon>
        <taxon>Viridiplantae</taxon>
        <taxon>Streptophyta</taxon>
        <taxon>Embryophyta</taxon>
        <taxon>Tracheophyta</taxon>
        <taxon>Spermatophyta</taxon>
        <taxon>Magnoliopsida</taxon>
        <taxon>eudicotyledons</taxon>
        <taxon>Gunneridae</taxon>
        <taxon>Pentapetalae</taxon>
        <taxon>rosids</taxon>
        <taxon>malvids</taxon>
        <taxon>Malvales</taxon>
        <taxon>Malvaceae</taxon>
        <taxon>Malvoideae</taxon>
        <taxon>Hibiscus</taxon>
    </lineage>
</organism>
<evidence type="ECO:0000256" key="2">
    <source>
        <dbReference type="ARBA" id="ARBA00002000"/>
    </source>
</evidence>
<reference evidence="16 17" key="1">
    <citation type="journal article" date="2024" name="G3 (Bethesda)">
        <title>Genome assembly of Hibiscus sabdariffa L. provides insights into metabolisms of medicinal natural products.</title>
        <authorList>
            <person name="Kim T."/>
        </authorList>
    </citation>
    <scope>NUCLEOTIDE SEQUENCE [LARGE SCALE GENOMIC DNA]</scope>
    <source>
        <strain evidence="16">TK-2024</strain>
        <tissue evidence="16">Old leaves</tissue>
    </source>
</reference>
<comment type="function">
    <text evidence="2">The proteasome is a multicatalytic proteinase complex which is characterized by its ability to cleave peptides with Arg, Phe, Tyr, Leu, and Glu adjacent to the leaving group at neutral or slightly basic pH. The proteasome has an ATP-dependent proteolytic activity.</text>
</comment>
<dbReference type="CDD" id="cd03762">
    <property type="entry name" value="proteasome_beta_type_6"/>
    <property type="match status" value="1"/>
</dbReference>
<keyword evidence="9" id="KW-0888">Threonine protease</keyword>
<keyword evidence="10" id="KW-0540">Nuclease</keyword>
<feature type="region of interest" description="Disordered" evidence="14">
    <location>
        <begin position="1"/>
        <end position="22"/>
    </location>
</feature>
<dbReference type="Pfam" id="PF02560">
    <property type="entry name" value="Cyanate_lyase"/>
    <property type="match status" value="1"/>
</dbReference>
<evidence type="ECO:0000256" key="3">
    <source>
        <dbReference type="ARBA" id="ARBA00004123"/>
    </source>
</evidence>
<dbReference type="InterPro" id="IPR029055">
    <property type="entry name" value="Ntn_hydrolases_N"/>
</dbReference>
<evidence type="ECO:0000256" key="9">
    <source>
        <dbReference type="ARBA" id="ARBA00022698"/>
    </source>
</evidence>
<keyword evidence="8" id="KW-0645">Protease</keyword>